<dbReference type="InterPro" id="IPR000594">
    <property type="entry name" value="ThiF_NAD_FAD-bd"/>
</dbReference>
<feature type="domain" description="THIF-type NAD/FAD binding fold" evidence="1">
    <location>
        <begin position="12"/>
        <end position="236"/>
    </location>
</feature>
<dbReference type="RefSeq" id="WP_320222779.1">
    <property type="nucleotide sequence ID" value="NZ_JAVIIW010000025.1"/>
</dbReference>
<dbReference type="GO" id="GO:0016779">
    <property type="term" value="F:nucleotidyltransferase activity"/>
    <property type="evidence" value="ECO:0007669"/>
    <property type="project" value="UniProtKB-KW"/>
</dbReference>
<dbReference type="EMBL" id="JAVIIW010000025">
    <property type="protein sequence ID" value="MDX8480918.1"/>
    <property type="molecule type" value="Genomic_DNA"/>
</dbReference>
<sequence length="277" mass="30015">MTADRDFSRQSFLGPAAEQLLANVRVAIAGLGGGGSHIAQQLAHAGVGHFRLIDPDAMEASNLNRLVGGTESDIVAGTKKIDIATRLIRGIRPWAEVLSADTTWQESDHLIRDAHVIFGCVDGYQQRDYLERAARRFAVPLIDIGMDITQVADGHFAVAGQMIVSLPGQPCMHCLGFLTPENLAIEENRYGAAGVNPQVVWTNGTLASLAVGAFMKMLTPWLPAREPYSWLELDGNQQTVTPSQRPQYMNIAGVCPHYGGQDALGDPQFDIRKVLAT</sequence>
<name>A0ABU4Y212_9HYPH</name>
<proteinExistence type="predicted"/>
<evidence type="ECO:0000259" key="1">
    <source>
        <dbReference type="Pfam" id="PF00899"/>
    </source>
</evidence>
<reference evidence="2 3" key="1">
    <citation type="submission" date="2023-08" db="EMBL/GenBank/DDBJ databases">
        <title>Implementing the SeqCode for naming new Mesorhizobium species isolated from Vachellia karroo root nodules.</title>
        <authorList>
            <person name="Van Lill M."/>
        </authorList>
    </citation>
    <scope>NUCLEOTIDE SEQUENCE [LARGE SCALE GENOMIC DNA]</scope>
    <source>
        <strain evidence="2 3">VK24D</strain>
    </source>
</reference>
<gene>
    <name evidence="2" type="ORF">RFN28_21025</name>
</gene>
<dbReference type="Gene3D" id="3.40.50.720">
    <property type="entry name" value="NAD(P)-binding Rossmann-like Domain"/>
    <property type="match status" value="1"/>
</dbReference>
<accession>A0ABU4Y212</accession>
<dbReference type="SUPFAM" id="SSF69572">
    <property type="entry name" value="Activating enzymes of the ubiquitin-like proteins"/>
    <property type="match status" value="1"/>
</dbReference>
<evidence type="ECO:0000313" key="2">
    <source>
        <dbReference type="EMBL" id="MDX8480918.1"/>
    </source>
</evidence>
<keyword evidence="2" id="KW-0808">Transferase</keyword>
<evidence type="ECO:0000313" key="3">
    <source>
        <dbReference type="Proteomes" id="UP001287059"/>
    </source>
</evidence>
<organism evidence="2 3">
    <name type="scientific">Mesorhizobium album</name>
    <dbReference type="NCBI Taxonomy" id="3072314"/>
    <lineage>
        <taxon>Bacteria</taxon>
        <taxon>Pseudomonadati</taxon>
        <taxon>Pseudomonadota</taxon>
        <taxon>Alphaproteobacteria</taxon>
        <taxon>Hyphomicrobiales</taxon>
        <taxon>Phyllobacteriaceae</taxon>
        <taxon>Mesorhizobium</taxon>
    </lineage>
</organism>
<dbReference type="Proteomes" id="UP001287059">
    <property type="component" value="Unassembled WGS sequence"/>
</dbReference>
<dbReference type="Pfam" id="PF00899">
    <property type="entry name" value="ThiF"/>
    <property type="match status" value="1"/>
</dbReference>
<comment type="caution">
    <text evidence="2">The sequence shown here is derived from an EMBL/GenBank/DDBJ whole genome shotgun (WGS) entry which is preliminary data.</text>
</comment>
<dbReference type="PANTHER" id="PTHR43267">
    <property type="entry name" value="TRNA THREONYLCARBAMOYLADENOSINE DEHYDRATASE"/>
    <property type="match status" value="1"/>
</dbReference>
<dbReference type="PANTHER" id="PTHR43267:SF1">
    <property type="entry name" value="TRNA THREONYLCARBAMOYLADENOSINE DEHYDRATASE"/>
    <property type="match status" value="1"/>
</dbReference>
<keyword evidence="2" id="KW-0548">Nucleotidyltransferase</keyword>
<dbReference type="InterPro" id="IPR035985">
    <property type="entry name" value="Ubiquitin-activating_enz"/>
</dbReference>
<keyword evidence="3" id="KW-1185">Reference proteome</keyword>
<protein>
    <submittedName>
        <fullName evidence="2">ThiF family adenylyltransferase</fullName>
    </submittedName>
</protein>
<dbReference type="InterPro" id="IPR045886">
    <property type="entry name" value="ThiF/MoeB/HesA"/>
</dbReference>